<evidence type="ECO:0000313" key="3">
    <source>
        <dbReference type="Proteomes" id="UP000308197"/>
    </source>
</evidence>
<dbReference type="AlphaFoldDB" id="A0A5C3PV97"/>
<name>A0A5C3PV97_9APHY</name>
<evidence type="ECO:0000313" key="2">
    <source>
        <dbReference type="EMBL" id="TFK92619.1"/>
    </source>
</evidence>
<gene>
    <name evidence="2" type="ORF">K466DRAFT_212118</name>
</gene>
<reference evidence="2 3" key="1">
    <citation type="journal article" date="2019" name="Nat. Ecol. Evol.">
        <title>Megaphylogeny resolves global patterns of mushroom evolution.</title>
        <authorList>
            <person name="Varga T."/>
            <person name="Krizsan K."/>
            <person name="Foldi C."/>
            <person name="Dima B."/>
            <person name="Sanchez-Garcia M."/>
            <person name="Sanchez-Ramirez S."/>
            <person name="Szollosi G.J."/>
            <person name="Szarkandi J.G."/>
            <person name="Papp V."/>
            <person name="Albert L."/>
            <person name="Andreopoulos W."/>
            <person name="Angelini C."/>
            <person name="Antonin V."/>
            <person name="Barry K.W."/>
            <person name="Bougher N.L."/>
            <person name="Buchanan P."/>
            <person name="Buyck B."/>
            <person name="Bense V."/>
            <person name="Catcheside P."/>
            <person name="Chovatia M."/>
            <person name="Cooper J."/>
            <person name="Damon W."/>
            <person name="Desjardin D."/>
            <person name="Finy P."/>
            <person name="Geml J."/>
            <person name="Haridas S."/>
            <person name="Hughes K."/>
            <person name="Justo A."/>
            <person name="Karasinski D."/>
            <person name="Kautmanova I."/>
            <person name="Kiss B."/>
            <person name="Kocsube S."/>
            <person name="Kotiranta H."/>
            <person name="LaButti K.M."/>
            <person name="Lechner B.E."/>
            <person name="Liimatainen K."/>
            <person name="Lipzen A."/>
            <person name="Lukacs Z."/>
            <person name="Mihaltcheva S."/>
            <person name="Morgado L.N."/>
            <person name="Niskanen T."/>
            <person name="Noordeloos M.E."/>
            <person name="Ohm R.A."/>
            <person name="Ortiz-Santana B."/>
            <person name="Ovrebo C."/>
            <person name="Racz N."/>
            <person name="Riley R."/>
            <person name="Savchenko A."/>
            <person name="Shiryaev A."/>
            <person name="Soop K."/>
            <person name="Spirin V."/>
            <person name="Szebenyi C."/>
            <person name="Tomsovsky M."/>
            <person name="Tulloss R.E."/>
            <person name="Uehling J."/>
            <person name="Grigoriev I.V."/>
            <person name="Vagvolgyi C."/>
            <person name="Papp T."/>
            <person name="Martin F.M."/>
            <person name="Miettinen O."/>
            <person name="Hibbett D.S."/>
            <person name="Nagy L.G."/>
        </authorList>
    </citation>
    <scope>NUCLEOTIDE SEQUENCE [LARGE SCALE GENOMIC DNA]</scope>
    <source>
        <strain evidence="2 3">HHB13444</strain>
    </source>
</reference>
<organism evidence="2 3">
    <name type="scientific">Polyporus arcularius HHB13444</name>
    <dbReference type="NCBI Taxonomy" id="1314778"/>
    <lineage>
        <taxon>Eukaryota</taxon>
        <taxon>Fungi</taxon>
        <taxon>Dikarya</taxon>
        <taxon>Basidiomycota</taxon>
        <taxon>Agaricomycotina</taxon>
        <taxon>Agaricomycetes</taxon>
        <taxon>Polyporales</taxon>
        <taxon>Polyporaceae</taxon>
        <taxon>Polyporus</taxon>
    </lineage>
</organism>
<feature type="compositionally biased region" description="Basic and acidic residues" evidence="1">
    <location>
        <begin position="136"/>
        <end position="145"/>
    </location>
</feature>
<protein>
    <submittedName>
        <fullName evidence="2">Uncharacterized protein</fullName>
    </submittedName>
</protein>
<dbReference type="InParanoid" id="A0A5C3PV97"/>
<dbReference type="Proteomes" id="UP000308197">
    <property type="component" value="Unassembled WGS sequence"/>
</dbReference>
<proteinExistence type="predicted"/>
<accession>A0A5C3PV97</accession>
<feature type="region of interest" description="Disordered" evidence="1">
    <location>
        <begin position="127"/>
        <end position="148"/>
    </location>
</feature>
<evidence type="ECO:0000256" key="1">
    <source>
        <dbReference type="SAM" id="MobiDB-lite"/>
    </source>
</evidence>
<dbReference type="EMBL" id="ML210995">
    <property type="protein sequence ID" value="TFK92619.1"/>
    <property type="molecule type" value="Genomic_DNA"/>
</dbReference>
<sequence>MYAGFGSRQSIDGFMGNTVLTCREDESLLFCSVRGTFSSEPDCVRGRARYFVVAVRHAVTPCVRSSVSRTHHTTMSRRQLSGRGTYTVRRDAVVLLCPSELESHIGSCLDSNGHPQLHSAARSLLETSPKQPAPDNEPHDREGTPRAHSCGGGSCILFNSIRSSRGRGRRECSCACAPLCKLISTTKPIHQYAGERIGDPIR</sequence>
<keyword evidence="3" id="KW-1185">Reference proteome</keyword>